<name>A0A084B5G9_STACB</name>
<evidence type="ECO:0000313" key="2">
    <source>
        <dbReference type="EMBL" id="KEY72798.1"/>
    </source>
</evidence>
<dbReference type="OrthoDB" id="10457603at2759"/>
<proteinExistence type="predicted"/>
<dbReference type="EMBL" id="KL648012">
    <property type="protein sequence ID" value="KEY72798.1"/>
    <property type="molecule type" value="Genomic_DNA"/>
</dbReference>
<evidence type="ECO:0000313" key="3">
    <source>
        <dbReference type="Proteomes" id="UP000028045"/>
    </source>
</evidence>
<organism evidence="2 3">
    <name type="scientific">Stachybotrys chartarum (strain CBS 109288 / IBT 7711)</name>
    <name type="common">Toxic black mold</name>
    <name type="synonym">Stilbospora chartarum</name>
    <dbReference type="NCBI Taxonomy" id="1280523"/>
    <lineage>
        <taxon>Eukaryota</taxon>
        <taxon>Fungi</taxon>
        <taxon>Dikarya</taxon>
        <taxon>Ascomycota</taxon>
        <taxon>Pezizomycotina</taxon>
        <taxon>Sordariomycetes</taxon>
        <taxon>Hypocreomycetidae</taxon>
        <taxon>Hypocreales</taxon>
        <taxon>Stachybotryaceae</taxon>
        <taxon>Stachybotrys</taxon>
    </lineage>
</organism>
<feature type="region of interest" description="Disordered" evidence="1">
    <location>
        <begin position="302"/>
        <end position="323"/>
    </location>
</feature>
<accession>A0A084B5G9</accession>
<feature type="region of interest" description="Disordered" evidence="1">
    <location>
        <begin position="92"/>
        <end position="235"/>
    </location>
</feature>
<dbReference type="Proteomes" id="UP000028045">
    <property type="component" value="Unassembled WGS sequence"/>
</dbReference>
<feature type="compositionally biased region" description="Polar residues" evidence="1">
    <location>
        <begin position="99"/>
        <end position="108"/>
    </location>
</feature>
<feature type="compositionally biased region" description="Basic and acidic residues" evidence="1">
    <location>
        <begin position="225"/>
        <end position="235"/>
    </location>
</feature>
<protein>
    <submittedName>
        <fullName evidence="2">Uncharacterized protein</fullName>
    </submittedName>
</protein>
<dbReference type="AlphaFoldDB" id="A0A084B5G9"/>
<gene>
    <name evidence="2" type="ORF">S7711_10829</name>
</gene>
<keyword evidence="3" id="KW-1185">Reference proteome</keyword>
<sequence length="398" mass="43337">MSTAHAATGPSYHQCSWSPSDSGLDCGSKEIAGVPYPPTPRVGRGYNEAPNLLHFCFSPKELQAEVGQYTQGDSFPKFAACIKPCREPCSPSLRRKTAQRSITGSDKSSLIRKRARTSDGDNGHRKVHGETISFKPLDRSETETEGNVDDRNAASDLSGTQTDMACLGVGADPDQEASIGSGTAKDSPEMPGNHTGEGMGDDTGDSAQTPSSSTDTTETLEDMEDVRTDRNDDLCGHRLDGIELQLARLSTAMATEKYVTSQAVLRSAEKLDQLAEKFDYFAVEVNGLMERFEEEFDNSVTLGDDHPESSRQSPLAAHDRANGAGSRGGYVTGYIGARLQAALCELQQPYGDMNLIMWEIVHKGFASQHDSRRIKADICTMQKVLTDLSTWTWIQFYA</sequence>
<reference evidence="2 3" key="1">
    <citation type="journal article" date="2014" name="BMC Genomics">
        <title>Comparative genome sequencing reveals chemotype-specific gene clusters in the toxigenic black mold Stachybotrys.</title>
        <authorList>
            <person name="Semeiks J."/>
            <person name="Borek D."/>
            <person name="Otwinowski Z."/>
            <person name="Grishin N.V."/>
        </authorList>
    </citation>
    <scope>NUCLEOTIDE SEQUENCE [LARGE SCALE GENOMIC DNA]</scope>
    <source>
        <strain evidence="3">CBS 109288 / IBT 7711</strain>
    </source>
</reference>
<feature type="compositionally biased region" description="Basic and acidic residues" evidence="1">
    <location>
        <begin position="136"/>
        <end position="153"/>
    </location>
</feature>
<dbReference type="HOGENOM" id="CLU_692938_0_0_1"/>
<evidence type="ECO:0000256" key="1">
    <source>
        <dbReference type="SAM" id="MobiDB-lite"/>
    </source>
</evidence>